<evidence type="ECO:0000259" key="1">
    <source>
        <dbReference type="PROSITE" id="PS50006"/>
    </source>
</evidence>
<evidence type="ECO:0000313" key="3">
    <source>
        <dbReference type="Proteomes" id="UP000315471"/>
    </source>
</evidence>
<dbReference type="InterPro" id="IPR000253">
    <property type="entry name" value="FHA_dom"/>
</dbReference>
<dbReference type="SUPFAM" id="SSF49879">
    <property type="entry name" value="SMAD/FHA domain"/>
    <property type="match status" value="1"/>
</dbReference>
<dbReference type="AlphaFoldDB" id="A0A5C6E845"/>
<reference evidence="2 3" key="1">
    <citation type="submission" date="2019-02" db="EMBL/GenBank/DDBJ databases">
        <title>Deep-cultivation of Planctomycetes and their phenomic and genomic characterization uncovers novel biology.</title>
        <authorList>
            <person name="Wiegand S."/>
            <person name="Jogler M."/>
            <person name="Boedeker C."/>
            <person name="Pinto D."/>
            <person name="Vollmers J."/>
            <person name="Rivas-Marin E."/>
            <person name="Kohn T."/>
            <person name="Peeters S.H."/>
            <person name="Heuer A."/>
            <person name="Rast P."/>
            <person name="Oberbeckmann S."/>
            <person name="Bunk B."/>
            <person name="Jeske O."/>
            <person name="Meyerdierks A."/>
            <person name="Storesund J.E."/>
            <person name="Kallscheuer N."/>
            <person name="Luecker S."/>
            <person name="Lage O.M."/>
            <person name="Pohl T."/>
            <person name="Merkel B.J."/>
            <person name="Hornburger P."/>
            <person name="Mueller R.-W."/>
            <person name="Bruemmer F."/>
            <person name="Labrenz M."/>
            <person name="Spormann A.M."/>
            <person name="Op Den Camp H."/>
            <person name="Overmann J."/>
            <person name="Amann R."/>
            <person name="Jetten M.S.M."/>
            <person name="Mascher T."/>
            <person name="Medema M.H."/>
            <person name="Devos D.P."/>
            <person name="Kaster A.-K."/>
            <person name="Ovreas L."/>
            <person name="Rohde M."/>
            <person name="Galperin M.Y."/>
            <person name="Jogler C."/>
        </authorList>
    </citation>
    <scope>NUCLEOTIDE SEQUENCE [LARGE SCALE GENOMIC DNA]</scope>
    <source>
        <strain evidence="2 3">Q31b</strain>
    </source>
</reference>
<proteinExistence type="predicted"/>
<sequence length="339" mass="36970">MALRVTIRVDGGLQDGQRRAIRPGDRLLVGRSLLCDWPFEHDQRMSSNHFEIVMDTYRCLIRDMQSANGLNVGGVIVEEAVLSDGDVIQAGSTRLLCEVEGASSVAVPPLTQKVEQASPMVPAASGKRLAVPITPMPPESPAVSNAFSPTRTVAGVHPGVTYTVTKTEAETWIYRGAVTSKPSLIAAGLCHLYRSILIVEPKAIEQEKRDTVPLEQFLFDYMEEPPRRMTAPICLTGDEVVDRMSLVDEAFGKNEIVLVLAKPADEKAIESIRESTGVYLRPKACLPQLTETTADMAASLLKELVGVFVETDEGKGWAIVTQNDLQESLASLGWKQRNG</sequence>
<dbReference type="Proteomes" id="UP000315471">
    <property type="component" value="Unassembled WGS sequence"/>
</dbReference>
<accession>A0A5C6E845</accession>
<dbReference type="PROSITE" id="PS50006">
    <property type="entry name" value="FHA_DOMAIN"/>
    <property type="match status" value="1"/>
</dbReference>
<dbReference type="RefSeq" id="WP_146597807.1">
    <property type="nucleotide sequence ID" value="NZ_SJPY01000001.1"/>
</dbReference>
<keyword evidence="3" id="KW-1185">Reference proteome</keyword>
<protein>
    <submittedName>
        <fullName evidence="2">FHA domain protein</fullName>
    </submittedName>
</protein>
<organism evidence="2 3">
    <name type="scientific">Novipirellula aureliae</name>
    <dbReference type="NCBI Taxonomy" id="2527966"/>
    <lineage>
        <taxon>Bacteria</taxon>
        <taxon>Pseudomonadati</taxon>
        <taxon>Planctomycetota</taxon>
        <taxon>Planctomycetia</taxon>
        <taxon>Pirellulales</taxon>
        <taxon>Pirellulaceae</taxon>
        <taxon>Novipirellula</taxon>
    </lineage>
</organism>
<dbReference type="EMBL" id="SJPY01000001">
    <property type="protein sequence ID" value="TWU45010.1"/>
    <property type="molecule type" value="Genomic_DNA"/>
</dbReference>
<gene>
    <name evidence="2" type="ORF">Q31b_01810</name>
</gene>
<name>A0A5C6E845_9BACT</name>
<dbReference type="CDD" id="cd00060">
    <property type="entry name" value="FHA"/>
    <property type="match status" value="1"/>
</dbReference>
<dbReference type="InterPro" id="IPR008984">
    <property type="entry name" value="SMAD_FHA_dom_sf"/>
</dbReference>
<dbReference type="Gene3D" id="2.60.200.20">
    <property type="match status" value="1"/>
</dbReference>
<evidence type="ECO:0000313" key="2">
    <source>
        <dbReference type="EMBL" id="TWU45010.1"/>
    </source>
</evidence>
<comment type="caution">
    <text evidence="2">The sequence shown here is derived from an EMBL/GenBank/DDBJ whole genome shotgun (WGS) entry which is preliminary data.</text>
</comment>
<feature type="domain" description="FHA" evidence="1">
    <location>
        <begin position="27"/>
        <end position="77"/>
    </location>
</feature>
<dbReference type="OrthoDB" id="287775at2"/>
<dbReference type="Pfam" id="PF00498">
    <property type="entry name" value="FHA"/>
    <property type="match status" value="1"/>
</dbReference>